<feature type="compositionally biased region" description="Basic and acidic residues" evidence="1">
    <location>
        <begin position="577"/>
        <end position="586"/>
    </location>
</feature>
<evidence type="ECO:0000313" key="5">
    <source>
        <dbReference type="Proteomes" id="UP000229191"/>
    </source>
</evidence>
<reference evidence="5" key="1">
    <citation type="submission" date="2017-09" db="EMBL/GenBank/DDBJ databases">
        <title>Depth-based differentiation of microbial function through sediment-hosted aquifers and enrichment of novel symbionts in the deep terrestrial subsurface.</title>
        <authorList>
            <person name="Probst A.J."/>
            <person name="Ladd B."/>
            <person name="Jarett J.K."/>
            <person name="Geller-Mcgrath D.E."/>
            <person name="Sieber C.M.K."/>
            <person name="Emerson J.B."/>
            <person name="Anantharaman K."/>
            <person name="Thomas B.C."/>
            <person name="Malmstrom R."/>
            <person name="Stieglmeier M."/>
            <person name="Klingl A."/>
            <person name="Woyke T."/>
            <person name="Ryan C.M."/>
            <person name="Banfield J.F."/>
        </authorList>
    </citation>
    <scope>NUCLEOTIDE SEQUENCE [LARGE SCALE GENOMIC DNA]</scope>
</reference>
<dbReference type="AlphaFoldDB" id="A0A2M7BQ65"/>
<organism evidence="4 5">
    <name type="scientific">Candidatus Shapirobacteria bacterium CG03_land_8_20_14_0_80_35_14</name>
    <dbReference type="NCBI Taxonomy" id="1974878"/>
    <lineage>
        <taxon>Bacteria</taxon>
        <taxon>Candidatus Shapironibacteriota</taxon>
    </lineage>
</organism>
<dbReference type="Pfam" id="PF13529">
    <property type="entry name" value="Peptidase_C39_2"/>
    <property type="match status" value="1"/>
</dbReference>
<dbReference type="EMBL" id="PEVB01000044">
    <property type="protein sequence ID" value="PIV07604.1"/>
    <property type="molecule type" value="Genomic_DNA"/>
</dbReference>
<evidence type="ECO:0000256" key="1">
    <source>
        <dbReference type="SAM" id="MobiDB-lite"/>
    </source>
</evidence>
<evidence type="ECO:0000313" key="4">
    <source>
        <dbReference type="EMBL" id="PIV07604.1"/>
    </source>
</evidence>
<evidence type="ECO:0000256" key="2">
    <source>
        <dbReference type="SAM" id="Phobius"/>
    </source>
</evidence>
<protein>
    <recommendedName>
        <fullName evidence="3">Peptidase C39-like domain-containing protein</fullName>
    </recommendedName>
</protein>
<feature type="domain" description="Peptidase C39-like" evidence="3">
    <location>
        <begin position="843"/>
        <end position="959"/>
    </location>
</feature>
<dbReference type="Proteomes" id="UP000229191">
    <property type="component" value="Unassembled WGS sequence"/>
</dbReference>
<keyword evidence="2" id="KW-1133">Transmembrane helix</keyword>
<feature type="transmembrane region" description="Helical" evidence="2">
    <location>
        <begin position="505"/>
        <end position="529"/>
    </location>
</feature>
<evidence type="ECO:0000259" key="3">
    <source>
        <dbReference type="Pfam" id="PF13529"/>
    </source>
</evidence>
<name>A0A2M7BQ65_9BACT</name>
<proteinExistence type="predicted"/>
<keyword evidence="2" id="KW-0812">Transmembrane</keyword>
<feature type="region of interest" description="Disordered" evidence="1">
    <location>
        <begin position="567"/>
        <end position="586"/>
    </location>
</feature>
<accession>A0A2M7BQ65</accession>
<comment type="caution">
    <text evidence="4">The sequence shown here is derived from an EMBL/GenBank/DDBJ whole genome shotgun (WGS) entry which is preliminary data.</text>
</comment>
<sequence length="996" mass="107939">MNKIDLIRLRILIAELKQIQAGVIAKLNDQDLRALTDEILGIFKMSEVEVKVIDLNNITDLERTVATLQTIESNAIEAGENIEKVEVGREPETKLNQLEIEALVEEYELAIKNKDHEAKERIEKLIARYEKIKMDEVERFIQKQREIKAQEIQKVDVIDEFVERMGQGKTEEQRSYIKKIIISMSKGEEIPPSAGVNIDQVEVKQIKLKTELFIEKEREKIELRRIEEIKKAFDVVVENATTEKEKQQILAYGKLVTEFYATKTPDLSKYRNGAENVLQDSVPSAGKRQEVFDATESFVKMVHIKDFSGFMERTRGLAKLNKTLLPNIREVRSFEGLIGAVNKEPTVMMGLQKMAYSKIKMIELLGKIPGMSGLSETIGGVAMKEFVLSSMKVMAEQGVLTGGKAILQGIISGTAATAEVAGGSTALASAIAAFQAIPVVGQIILVVAFVVMVGAWLIDQVIKLYDKLSEWASSFGINLWGFRDGFTNLFGNGKFGRFVGTIGQFGFNAIVGGAMAMMAGMTAIIGMGLATMSAMVVPAVIGLTAVSMALGVITNIEISSLLPPPPQGTGGTCWPKGGEEESGKINCRQEPDVPKVSAKMSKDDYADLASRWVDNQGKSHAEECYYDAVNRSLCAGIDPNYTLAIWLHESGASNYDLPTRPDIEDFGIHGSQSVPTENFDLQIKYFLTLDMGPHCPDLPYWLSVSTNFLTGGCDPDLQNDIYPITGRMYYGELQATYNLLTGSSLPATIHVPPRGSQCSGSKDGLPDNEYIRPDGVLMECDGPVDENGNFIGNPGGVDPDSSGKPGEPIPGVSCSVAEFVKSTKQCGESWSNMGLPGGSGTICSAGCGPSSVSSILRPINGGWTPNTIIFETGSPYSNMGGEGSSLGDARNSLIDHGFANKVGQVQSCSTDDVSNWIRQGQAVILLANSYTGSSGGTIGHILVAVGIDDAGVIYTKDPYYSNETPFGGSGAIAGKIKELRQCLPVDLGEPCRNKIK</sequence>
<gene>
    <name evidence="4" type="ORF">COS53_01500</name>
</gene>
<keyword evidence="2" id="KW-0472">Membrane</keyword>
<feature type="transmembrane region" description="Helical" evidence="2">
    <location>
        <begin position="439"/>
        <end position="458"/>
    </location>
</feature>
<dbReference type="InterPro" id="IPR039564">
    <property type="entry name" value="Peptidase_C39-like"/>
</dbReference>